<dbReference type="Pfam" id="PF13411">
    <property type="entry name" value="MerR_1"/>
    <property type="match status" value="1"/>
</dbReference>
<evidence type="ECO:0000256" key="4">
    <source>
        <dbReference type="ARBA" id="ARBA00023163"/>
    </source>
</evidence>
<dbReference type="InterPro" id="IPR009061">
    <property type="entry name" value="DNA-bd_dom_put_sf"/>
</dbReference>
<keyword evidence="2" id="KW-0238">DNA-binding</keyword>
<evidence type="ECO:0000256" key="1">
    <source>
        <dbReference type="ARBA" id="ARBA00023015"/>
    </source>
</evidence>
<protein>
    <submittedName>
        <fullName evidence="7">MerR family transcriptional regulator</fullName>
    </submittedName>
</protein>
<keyword evidence="4" id="KW-0804">Transcription</keyword>
<keyword evidence="8" id="KW-1185">Reference proteome</keyword>
<dbReference type="AlphaFoldDB" id="A0A5B2WKQ4"/>
<dbReference type="PRINTS" id="PR00040">
    <property type="entry name" value="HTHMERR"/>
</dbReference>
<reference evidence="7 8" key="1">
    <citation type="submission" date="2019-09" db="EMBL/GenBank/DDBJ databases">
        <title>Goodfellowia gen. nov., a new genus of the Pseudonocardineae related to Actinoalloteichus, containing Goodfellowia coeruleoviolacea gen. nov., comb. nov. gen. nov., comb. nov.</title>
        <authorList>
            <person name="Labeda D."/>
        </authorList>
    </citation>
    <scope>NUCLEOTIDE SEQUENCE [LARGE SCALE GENOMIC DNA]</scope>
    <source>
        <strain evidence="7 8">AN110305</strain>
    </source>
</reference>
<dbReference type="Proteomes" id="UP000323454">
    <property type="component" value="Unassembled WGS sequence"/>
</dbReference>
<gene>
    <name evidence="7" type="ORF">F0L68_35680</name>
</gene>
<dbReference type="EMBL" id="VUOB01000075">
    <property type="protein sequence ID" value="KAA2252391.1"/>
    <property type="molecule type" value="Genomic_DNA"/>
</dbReference>
<dbReference type="InterPro" id="IPR012925">
    <property type="entry name" value="TipAS_dom"/>
</dbReference>
<dbReference type="CDD" id="cd01106">
    <property type="entry name" value="HTH_TipAL-Mta"/>
    <property type="match status" value="1"/>
</dbReference>
<dbReference type="SUPFAM" id="SSF89082">
    <property type="entry name" value="Antibiotic binding domain of TipA-like multidrug resistance regulators"/>
    <property type="match status" value="1"/>
</dbReference>
<proteinExistence type="predicted"/>
<name>A0A5B2WKQ4_9PSEU</name>
<evidence type="ECO:0000313" key="7">
    <source>
        <dbReference type="EMBL" id="KAA2252391.1"/>
    </source>
</evidence>
<evidence type="ECO:0000313" key="8">
    <source>
        <dbReference type="Proteomes" id="UP000323454"/>
    </source>
</evidence>
<sequence>MRVSGGLVYRVDPHATSGRTVSGMNDGYTVGTVAELAGVSVRTLHYYDQVGLAKPSSRNAAGYRLYTDADLVVLRRVVFYRELGLDLGDIADILANPDVTDEDHLRRQRELIEQRISRCHAMLTVIDQELAARAAGIALTPQQRRDVFGGDRLLEHVDDARREWGDTPEFVQRQQRTARYTEQDWMRLRTELATINQELAAAMARGLPATDPIAMDLAERLRQHTHHWFHDCDYETHRGLAEHYRVNRRSGRNYDDMAPGLSQYVHDAIIANCQRANPPDIDRMRNGSASQMRPPGAAGTGVSGQVSRLADGQQI</sequence>
<keyword evidence="1" id="KW-0805">Transcription regulation</keyword>
<dbReference type="Gene3D" id="1.10.490.50">
    <property type="entry name" value="Antibiotic binding domain of TipA-like multidrug resistance regulators"/>
    <property type="match status" value="1"/>
</dbReference>
<dbReference type="OrthoDB" id="9809391at2"/>
<dbReference type="GO" id="GO:0003677">
    <property type="term" value="F:DNA binding"/>
    <property type="evidence" value="ECO:0007669"/>
    <property type="project" value="UniProtKB-KW"/>
</dbReference>
<accession>A0A5B2WKQ4</accession>
<evidence type="ECO:0000256" key="3">
    <source>
        <dbReference type="ARBA" id="ARBA00023159"/>
    </source>
</evidence>
<dbReference type="SMART" id="SM00422">
    <property type="entry name" value="HTH_MERR"/>
    <property type="match status" value="1"/>
</dbReference>
<feature type="domain" description="HTH merR-type" evidence="6">
    <location>
        <begin position="27"/>
        <end position="96"/>
    </location>
</feature>
<dbReference type="InterPro" id="IPR047057">
    <property type="entry name" value="MerR_fam"/>
</dbReference>
<keyword evidence="3" id="KW-0010">Activator</keyword>
<dbReference type="PANTHER" id="PTHR30204:SF90">
    <property type="entry name" value="HTH-TYPE TRANSCRIPTIONAL ACTIVATOR MTA"/>
    <property type="match status" value="1"/>
</dbReference>
<evidence type="ECO:0000259" key="6">
    <source>
        <dbReference type="PROSITE" id="PS50937"/>
    </source>
</evidence>
<reference evidence="7 8" key="2">
    <citation type="submission" date="2019-09" db="EMBL/GenBank/DDBJ databases">
        <authorList>
            <person name="Jin C."/>
        </authorList>
    </citation>
    <scope>NUCLEOTIDE SEQUENCE [LARGE SCALE GENOMIC DNA]</scope>
    <source>
        <strain evidence="7 8">AN110305</strain>
    </source>
</reference>
<organism evidence="7 8">
    <name type="scientific">Solihabitans fulvus</name>
    <dbReference type="NCBI Taxonomy" id="1892852"/>
    <lineage>
        <taxon>Bacteria</taxon>
        <taxon>Bacillati</taxon>
        <taxon>Actinomycetota</taxon>
        <taxon>Actinomycetes</taxon>
        <taxon>Pseudonocardiales</taxon>
        <taxon>Pseudonocardiaceae</taxon>
        <taxon>Solihabitans</taxon>
    </lineage>
</organism>
<feature type="region of interest" description="Disordered" evidence="5">
    <location>
        <begin position="277"/>
        <end position="315"/>
    </location>
</feature>
<dbReference type="PROSITE" id="PS50937">
    <property type="entry name" value="HTH_MERR_2"/>
    <property type="match status" value="1"/>
</dbReference>
<evidence type="ECO:0000256" key="5">
    <source>
        <dbReference type="SAM" id="MobiDB-lite"/>
    </source>
</evidence>
<dbReference type="InterPro" id="IPR036244">
    <property type="entry name" value="TipA-like_antibiotic-bd"/>
</dbReference>
<dbReference type="RefSeq" id="WP_149854315.1">
    <property type="nucleotide sequence ID" value="NZ_VUOB01000075.1"/>
</dbReference>
<dbReference type="Gene3D" id="1.10.1660.10">
    <property type="match status" value="1"/>
</dbReference>
<evidence type="ECO:0000256" key="2">
    <source>
        <dbReference type="ARBA" id="ARBA00023125"/>
    </source>
</evidence>
<dbReference type="PANTHER" id="PTHR30204">
    <property type="entry name" value="REDOX-CYCLING DRUG-SENSING TRANSCRIPTIONAL ACTIVATOR SOXR"/>
    <property type="match status" value="1"/>
</dbReference>
<dbReference type="Pfam" id="PF07739">
    <property type="entry name" value="TipAS"/>
    <property type="match status" value="1"/>
</dbReference>
<dbReference type="GO" id="GO:0003700">
    <property type="term" value="F:DNA-binding transcription factor activity"/>
    <property type="evidence" value="ECO:0007669"/>
    <property type="project" value="InterPro"/>
</dbReference>
<dbReference type="SUPFAM" id="SSF46955">
    <property type="entry name" value="Putative DNA-binding domain"/>
    <property type="match status" value="1"/>
</dbReference>
<dbReference type="InterPro" id="IPR000551">
    <property type="entry name" value="MerR-type_HTH_dom"/>
</dbReference>
<comment type="caution">
    <text evidence="7">The sequence shown here is derived from an EMBL/GenBank/DDBJ whole genome shotgun (WGS) entry which is preliminary data.</text>
</comment>